<proteinExistence type="predicted"/>
<reference evidence="3 4" key="1">
    <citation type="submission" date="2017-11" db="EMBL/GenBank/DDBJ databases">
        <title>De-novo sequencing of pomegranate (Punica granatum L.) genome.</title>
        <authorList>
            <person name="Akparov Z."/>
            <person name="Amiraslanov A."/>
            <person name="Hajiyeva S."/>
            <person name="Abbasov M."/>
            <person name="Kaur K."/>
            <person name="Hamwieh A."/>
            <person name="Solovyev V."/>
            <person name="Salamov A."/>
            <person name="Braich B."/>
            <person name="Kosarev P."/>
            <person name="Mahmoud A."/>
            <person name="Hajiyev E."/>
            <person name="Babayeva S."/>
            <person name="Izzatullayeva V."/>
            <person name="Mammadov A."/>
            <person name="Mammadov A."/>
            <person name="Sharifova S."/>
            <person name="Ojaghi J."/>
            <person name="Eynullazada K."/>
            <person name="Bayramov B."/>
            <person name="Abdulazimova A."/>
            <person name="Shahmuradov I."/>
        </authorList>
    </citation>
    <scope>NUCLEOTIDE SEQUENCE [LARGE SCALE GENOMIC DNA]</scope>
    <source>
        <strain evidence="4">cv. AG2017</strain>
        <tissue evidence="3">Leaf</tissue>
    </source>
</reference>
<sequence>MVTYGGGSGGATNRRLAKVEGSSDIAHSSFGQNGESEIIGGFAILHFYGIGIRIDQDILDLPWESKAMARTKFRGNKHFFGNQTRAKDKHCGDEDAIQHNPDYLDQRYRVLHINQIDRKMNLARDDIWNNLCRQDHDPNYTTIYNHRLFDYPETVKNLSLFYGCPPHPDQSTWHPNVFSCPSLVGGQSVVFFKDDALLERAIPELSSCSIHIKVPVLQCALNELEQRKITDLPVVLNDGFEVDYSLDKACSGCEHSRGLCGRTNSSSSEFLCYCSDKPYSVSSPGNGTPHPPLTLIILSFSCKYVDQSLQAIGSIGPLSCTRGAPSKVTDECK</sequence>
<comment type="caution">
    <text evidence="3">The sequence shown here is derived from an EMBL/GenBank/DDBJ whole genome shotgun (WGS) entry which is preliminary data.</text>
</comment>
<gene>
    <name evidence="3" type="ORF">CRG98_028360</name>
</gene>
<dbReference type="Proteomes" id="UP000233551">
    <property type="component" value="Unassembled WGS sequence"/>
</dbReference>
<dbReference type="InterPro" id="IPR032872">
    <property type="entry name" value="WAK_assoc_C"/>
</dbReference>
<evidence type="ECO:0000313" key="4">
    <source>
        <dbReference type="Proteomes" id="UP000233551"/>
    </source>
</evidence>
<dbReference type="PANTHER" id="PTHR33138:SF72">
    <property type="entry name" value="WALL-ASSOCIATED RECEPTOR KINASE CARBOXY-TERMINAL PROTEIN"/>
    <property type="match status" value="1"/>
</dbReference>
<evidence type="ECO:0000259" key="2">
    <source>
        <dbReference type="Pfam" id="PF14380"/>
    </source>
</evidence>
<organism evidence="3 4">
    <name type="scientific">Punica granatum</name>
    <name type="common">Pomegranate</name>
    <dbReference type="NCBI Taxonomy" id="22663"/>
    <lineage>
        <taxon>Eukaryota</taxon>
        <taxon>Viridiplantae</taxon>
        <taxon>Streptophyta</taxon>
        <taxon>Embryophyta</taxon>
        <taxon>Tracheophyta</taxon>
        <taxon>Spermatophyta</taxon>
        <taxon>Magnoliopsida</taxon>
        <taxon>eudicotyledons</taxon>
        <taxon>Gunneridae</taxon>
        <taxon>Pentapetalae</taxon>
        <taxon>rosids</taxon>
        <taxon>malvids</taxon>
        <taxon>Myrtales</taxon>
        <taxon>Lythraceae</taxon>
        <taxon>Punica</taxon>
    </lineage>
</organism>
<dbReference type="AlphaFoldDB" id="A0A2I0J4T7"/>
<dbReference type="PANTHER" id="PTHR33138">
    <property type="entry name" value="OS01G0690200 PROTEIN"/>
    <property type="match status" value="1"/>
</dbReference>
<name>A0A2I0J4T7_PUNGR</name>
<dbReference type="Pfam" id="PF14380">
    <property type="entry name" value="WAK_assoc"/>
    <property type="match status" value="1"/>
</dbReference>
<evidence type="ECO:0000313" key="3">
    <source>
        <dbReference type="EMBL" id="PKI51244.1"/>
    </source>
</evidence>
<dbReference type="STRING" id="22663.A0A2I0J4T7"/>
<feature type="domain" description="Wall-associated receptor kinase C-terminal" evidence="2">
    <location>
        <begin position="202"/>
        <end position="277"/>
    </location>
</feature>
<keyword evidence="4" id="KW-1185">Reference proteome</keyword>
<accession>A0A2I0J4T7</accession>
<evidence type="ECO:0000256" key="1">
    <source>
        <dbReference type="ARBA" id="ARBA00023180"/>
    </source>
</evidence>
<protein>
    <recommendedName>
        <fullName evidence="2">Wall-associated receptor kinase C-terminal domain-containing protein</fullName>
    </recommendedName>
</protein>
<keyword evidence="1" id="KW-0325">Glycoprotein</keyword>
<dbReference type="EMBL" id="PGOL01002032">
    <property type="protein sequence ID" value="PKI51244.1"/>
    <property type="molecule type" value="Genomic_DNA"/>
</dbReference>